<proteinExistence type="predicted"/>
<accession>A0AAP1WEB8</accession>
<name>A0AAP1WEB8_ECOLX</name>
<gene>
    <name evidence="1" type="ORF">IH772_27610</name>
</gene>
<sequence length="202" mass="22081">MRTIWQDEWQKAGLPEARLFSAPEPGLAAVDDWLDNFVQEKAVLLVISVRLEPKNPERTAESATALLLANRLTQTALTPLALLHRPERITDTEMMASGIAQALDWMPVQPDAISGMWTAELDREQRAALLSLNQPFAQEALMYELDAFLGRSGPAAPWLSVAVATLAAIQSQHPQLTLSGVQGGHYSWATVVSPFVSPQEAS</sequence>
<evidence type="ECO:0000313" key="2">
    <source>
        <dbReference type="Proteomes" id="UP000640866"/>
    </source>
</evidence>
<dbReference type="EMBL" id="JACZOI010000385">
    <property type="protein sequence ID" value="MBE0980930.1"/>
    <property type="molecule type" value="Genomic_DNA"/>
</dbReference>
<protein>
    <submittedName>
        <fullName evidence="1">Uncharacterized protein</fullName>
    </submittedName>
</protein>
<organism evidence="1 2">
    <name type="scientific">Escherichia coli</name>
    <dbReference type="NCBI Taxonomy" id="562"/>
    <lineage>
        <taxon>Bacteria</taxon>
        <taxon>Pseudomonadati</taxon>
        <taxon>Pseudomonadota</taxon>
        <taxon>Gammaproteobacteria</taxon>
        <taxon>Enterobacterales</taxon>
        <taxon>Enterobacteriaceae</taxon>
        <taxon>Escherichia</taxon>
    </lineage>
</organism>
<evidence type="ECO:0000313" key="1">
    <source>
        <dbReference type="EMBL" id="MBE0980930.1"/>
    </source>
</evidence>
<comment type="caution">
    <text evidence="1">The sequence shown here is derived from an EMBL/GenBank/DDBJ whole genome shotgun (WGS) entry which is preliminary data.</text>
</comment>
<dbReference type="Proteomes" id="UP000640866">
    <property type="component" value="Unassembled WGS sequence"/>
</dbReference>
<reference evidence="1" key="1">
    <citation type="submission" date="2020-09" db="EMBL/GenBank/DDBJ databases">
        <title>Emerging polyconal dissemination of OXA-244-producing E. coli in France.</title>
        <authorList>
            <person name="Emeraud C."/>
            <person name="Girlich D."/>
            <person name="Bonnin R.A."/>
            <person name="Jousset A.B."/>
            <person name="Naas T."/>
            <person name="Dortet L."/>
        </authorList>
    </citation>
    <scope>NUCLEOTIDE SEQUENCE</scope>
    <source>
        <strain evidence="1">225E3</strain>
    </source>
</reference>
<dbReference type="AlphaFoldDB" id="A0AAP1WEB8"/>